<dbReference type="Pfam" id="PF05502">
    <property type="entry name" value="Dynactin_p62"/>
    <property type="match status" value="1"/>
</dbReference>
<comment type="subcellular location">
    <subcellularLocation>
        <location evidence="1">Cytoplasm</location>
        <location evidence="1">Cytoskeleton</location>
        <location evidence="1">Microtubule organizing center</location>
        <location evidence="1">Centrosome</location>
    </subcellularLocation>
    <subcellularLocation>
        <location evidence="2">Cytoplasm</location>
        <location evidence="2">Cytoskeleton</location>
        <location evidence="2">Stress fiber</location>
    </subcellularLocation>
    <subcellularLocation>
        <location evidence="3">Cytoplasm</location>
        <location evidence="3">Myofibril</location>
    </subcellularLocation>
</comment>
<evidence type="ECO:0000256" key="1">
    <source>
        <dbReference type="ARBA" id="ARBA00004300"/>
    </source>
</evidence>
<keyword evidence="9" id="KW-0175">Coiled coil</keyword>
<dbReference type="PANTHER" id="PTHR13034:SF2">
    <property type="entry name" value="DYNACTIN SUBUNIT 4"/>
    <property type="match status" value="1"/>
</dbReference>
<protein>
    <recommendedName>
        <fullName evidence="12">Dynactin subunit 4</fullName>
    </recommendedName>
</protein>
<evidence type="ECO:0000256" key="8">
    <source>
        <dbReference type="ARBA" id="ARBA00022990"/>
    </source>
</evidence>
<keyword evidence="10" id="KW-0206">Cytoskeleton</keyword>
<keyword evidence="5" id="KW-1017">Isopeptide bond</keyword>
<dbReference type="GO" id="GO:0005869">
    <property type="term" value="C:dynactin complex"/>
    <property type="evidence" value="ECO:0007669"/>
    <property type="project" value="InterPro"/>
</dbReference>
<evidence type="ECO:0000256" key="4">
    <source>
        <dbReference type="ARBA" id="ARBA00022490"/>
    </source>
</evidence>
<feature type="region of interest" description="Disordered" evidence="14">
    <location>
        <begin position="404"/>
        <end position="423"/>
    </location>
</feature>
<evidence type="ECO:0000256" key="14">
    <source>
        <dbReference type="SAM" id="MobiDB-lite"/>
    </source>
</evidence>
<sequence length="517" mass="59500">MSLPKVEFKCNCNTLRNLSDLYCCTQCSKLSCNYCCETKIDSYFCPVSLTGLSSDEVSSSLCKSNKHFQCPQCESQLVFQATTENSSQKLYLSCNYCRYRSDTAIGLTFKSMNEIHKEYLAKERISHTGKEMESLKEYYSKISKEMLKLREFNSGKFHRLLNVINSPYKSSPRLRKKFSTGRNFSPMRSIYSNRYSQNERTKLGGSTVGSNNKAGGGENKDDKFSSSLMSSKKTYGSVLPNSQKMKFNYTNLEEAIEKRKDKITNTIHKTEKIQWTDQIPKELKNKFNVTQITSLQQRFSQLTTQPRKLSELSPQRIRLMNKKSKQCPNCQHTLIKSEMNPNKSTFKIKKLALFVLPQIFISKITETFQVNKQSELVISFKNPTFNDMKISNLEINSFHLSYQDQDQDQDQDQNENKNKEQTTANIVVKGTEFSINGYDESAQFSDITLEEETTQKTNDDPEFIQQRKLNKVYIKMLITPTKAINLLQIELKFKVSCVLQSKFESEASAIISLGEVN</sequence>
<dbReference type="GO" id="GO:0001725">
    <property type="term" value="C:stress fiber"/>
    <property type="evidence" value="ECO:0007669"/>
    <property type="project" value="UniProtKB-SubCell"/>
</dbReference>
<evidence type="ECO:0000256" key="3">
    <source>
        <dbReference type="ARBA" id="ARBA00004657"/>
    </source>
</evidence>
<dbReference type="Proteomes" id="UP001146793">
    <property type="component" value="Unassembled WGS sequence"/>
</dbReference>
<keyword evidence="7" id="KW-0832">Ubl conjugation</keyword>
<evidence type="ECO:0000256" key="11">
    <source>
        <dbReference type="ARBA" id="ARBA00034776"/>
    </source>
</evidence>
<proteinExistence type="inferred from homology"/>
<comment type="caution">
    <text evidence="15">The sequence shown here is derived from an EMBL/GenBank/DDBJ whole genome shotgun (WGS) entry which is preliminary data.</text>
</comment>
<evidence type="ECO:0000313" key="15">
    <source>
        <dbReference type="EMBL" id="KAJ3428618.1"/>
    </source>
</evidence>
<organism evidence="15 16">
    <name type="scientific">Anaeramoeba flamelloides</name>
    <dbReference type="NCBI Taxonomy" id="1746091"/>
    <lineage>
        <taxon>Eukaryota</taxon>
        <taxon>Metamonada</taxon>
        <taxon>Anaeramoebidae</taxon>
        <taxon>Anaeramoeba</taxon>
    </lineage>
</organism>
<dbReference type="GO" id="GO:0005813">
    <property type="term" value="C:centrosome"/>
    <property type="evidence" value="ECO:0007669"/>
    <property type="project" value="UniProtKB-SubCell"/>
</dbReference>
<accession>A0AAV7YFP7</accession>
<feature type="region of interest" description="Disordered" evidence="14">
    <location>
        <begin position="195"/>
        <end position="228"/>
    </location>
</feature>
<dbReference type="AlphaFoldDB" id="A0AAV7YFP7"/>
<dbReference type="EMBL" id="JANTQA010000057">
    <property type="protein sequence ID" value="KAJ3428618.1"/>
    <property type="molecule type" value="Genomic_DNA"/>
</dbReference>
<comment type="similarity">
    <text evidence="11">Belongs to the dynactin subunit 4 family.</text>
</comment>
<evidence type="ECO:0000256" key="9">
    <source>
        <dbReference type="ARBA" id="ARBA00023054"/>
    </source>
</evidence>
<evidence type="ECO:0000256" key="5">
    <source>
        <dbReference type="ARBA" id="ARBA00022499"/>
    </source>
</evidence>
<dbReference type="PANTHER" id="PTHR13034">
    <property type="entry name" value="DYNACTIN P62 SUBUNIT"/>
    <property type="match status" value="1"/>
</dbReference>
<comment type="subunit">
    <text evidence="13">Subunit of dynactin, a multiprotein complex part of a tripartite complex with dynein and a adapter, such as BICDL1, BICD2 or HOOK3. The dynactin complex is built around ACTR1A/ACTB filament and consists of an actin-related filament composed of a shoulder domain, a pointed end and a barbed end. Its length is defined by its flexible shoulder domain. The soulder is composed of 2 DCTN1 subunits, 4 DCTN2 and 2 DCTN3. The 4 DCNT2 (via N-terminus) bind the ACTR1A filament and act as molecular rulers to determine the length. The pointed end is important for binding dynein-dynactin cargo adapters. Consists of 4 subunits: ACTR10, DCNT4, DCTN5 and DCTN6. The barbed end is composed of a CAPZA1:CAPZB heterodimers, which binds ACTR1A/ACTB filament and dynactin and stabilizes dynactin. Interacts with ATP7B, but not ATP7A, in a copper-dependent manner. Interacts with ANK2; this interaction is required for localization at costameres. Interacts with N4BP2L1.</text>
</comment>
<evidence type="ECO:0000256" key="7">
    <source>
        <dbReference type="ARBA" id="ARBA00022843"/>
    </source>
</evidence>
<keyword evidence="6" id="KW-0597">Phosphoprotein</keyword>
<evidence type="ECO:0000256" key="2">
    <source>
        <dbReference type="ARBA" id="ARBA00004529"/>
    </source>
</evidence>
<evidence type="ECO:0000256" key="10">
    <source>
        <dbReference type="ARBA" id="ARBA00023212"/>
    </source>
</evidence>
<evidence type="ECO:0000256" key="12">
    <source>
        <dbReference type="ARBA" id="ARBA00034864"/>
    </source>
</evidence>
<reference evidence="15" key="1">
    <citation type="submission" date="2022-08" db="EMBL/GenBank/DDBJ databases">
        <title>Novel sulphate-reducing endosymbionts in the free-living metamonad Anaeramoeba.</title>
        <authorList>
            <person name="Jerlstrom-Hultqvist J."/>
            <person name="Cepicka I."/>
            <person name="Gallot-Lavallee L."/>
            <person name="Salas-Leiva D."/>
            <person name="Curtis B.A."/>
            <person name="Zahonova K."/>
            <person name="Pipaliya S."/>
            <person name="Dacks J."/>
            <person name="Roger A.J."/>
        </authorList>
    </citation>
    <scope>NUCLEOTIDE SEQUENCE</scope>
    <source>
        <strain evidence="15">Busselton2</strain>
    </source>
</reference>
<evidence type="ECO:0000256" key="6">
    <source>
        <dbReference type="ARBA" id="ARBA00022553"/>
    </source>
</evidence>
<evidence type="ECO:0000256" key="13">
    <source>
        <dbReference type="ARBA" id="ARBA00093507"/>
    </source>
</evidence>
<gene>
    <name evidence="15" type="ORF">M0812_23945</name>
</gene>
<name>A0AAV7YFP7_9EUKA</name>
<evidence type="ECO:0000313" key="16">
    <source>
        <dbReference type="Proteomes" id="UP001146793"/>
    </source>
</evidence>
<keyword evidence="4" id="KW-0963">Cytoplasm</keyword>
<dbReference type="InterPro" id="IPR008603">
    <property type="entry name" value="DCTN4"/>
</dbReference>
<keyword evidence="8" id="KW-0007">Acetylation</keyword>